<evidence type="ECO:0000259" key="4">
    <source>
        <dbReference type="PROSITE" id="PS01124"/>
    </source>
</evidence>
<evidence type="ECO:0000313" key="6">
    <source>
        <dbReference type="Proteomes" id="UP000715441"/>
    </source>
</evidence>
<name>A0ABX1JCK7_9PSEU</name>
<organism evidence="5 6">
    <name type="scientific">Amycolatopsis acididurans</name>
    <dbReference type="NCBI Taxonomy" id="2724524"/>
    <lineage>
        <taxon>Bacteria</taxon>
        <taxon>Bacillati</taxon>
        <taxon>Actinomycetota</taxon>
        <taxon>Actinomycetes</taxon>
        <taxon>Pseudonocardiales</taxon>
        <taxon>Pseudonocardiaceae</taxon>
        <taxon>Amycolatopsis</taxon>
    </lineage>
</organism>
<dbReference type="EMBL" id="JAAXLS010000035">
    <property type="protein sequence ID" value="NKQ57398.1"/>
    <property type="molecule type" value="Genomic_DNA"/>
</dbReference>
<reference evidence="5 6" key="1">
    <citation type="submission" date="2020-04" db="EMBL/GenBank/DDBJ databases">
        <title>Novel species.</title>
        <authorList>
            <person name="Teo W.F.A."/>
            <person name="Lipun K."/>
            <person name="Srisuk N."/>
            <person name="Duangmal K."/>
        </authorList>
    </citation>
    <scope>NUCLEOTIDE SEQUENCE [LARGE SCALE GENOMIC DNA]</scope>
    <source>
        <strain evidence="5 6">K13G38</strain>
    </source>
</reference>
<dbReference type="InterPro" id="IPR018060">
    <property type="entry name" value="HTH_AraC"/>
</dbReference>
<comment type="caution">
    <text evidence="5">The sequence shown here is derived from an EMBL/GenBank/DDBJ whole genome shotgun (WGS) entry which is preliminary data.</text>
</comment>
<feature type="domain" description="HTH araC/xylS-type" evidence="4">
    <location>
        <begin position="186"/>
        <end position="265"/>
    </location>
</feature>
<dbReference type="InterPro" id="IPR050204">
    <property type="entry name" value="AraC_XylS_family_regulators"/>
</dbReference>
<keyword evidence="6" id="KW-1185">Reference proteome</keyword>
<dbReference type="SMART" id="SM00342">
    <property type="entry name" value="HTH_ARAC"/>
    <property type="match status" value="1"/>
</dbReference>
<evidence type="ECO:0000313" key="5">
    <source>
        <dbReference type="EMBL" id="NKQ57398.1"/>
    </source>
</evidence>
<dbReference type="Proteomes" id="UP000715441">
    <property type="component" value="Unassembled WGS sequence"/>
</dbReference>
<proteinExistence type="predicted"/>
<dbReference type="PROSITE" id="PS01124">
    <property type="entry name" value="HTH_ARAC_FAMILY_2"/>
    <property type="match status" value="1"/>
</dbReference>
<dbReference type="InterPro" id="IPR009057">
    <property type="entry name" value="Homeodomain-like_sf"/>
</dbReference>
<keyword evidence="2" id="KW-0238">DNA-binding</keyword>
<accession>A0ABX1JCK7</accession>
<dbReference type="PANTHER" id="PTHR46796">
    <property type="entry name" value="HTH-TYPE TRANSCRIPTIONAL ACTIVATOR RHAS-RELATED"/>
    <property type="match status" value="1"/>
</dbReference>
<dbReference type="Gene3D" id="1.10.10.60">
    <property type="entry name" value="Homeodomain-like"/>
    <property type="match status" value="1"/>
</dbReference>
<protein>
    <submittedName>
        <fullName evidence="5">Helix-turn-helix transcriptional regulator</fullName>
    </submittedName>
</protein>
<gene>
    <name evidence="5" type="ORF">HFP15_31490</name>
</gene>
<sequence length="268" mass="29693">MSYPRRSVRLVRTATRLATRPEFTLRVVECRDDHRGWSAPEQRAGRELVLARHGRFRRRVRGQEFDIDPTIGYLSAPGDEEHFAHPAGGDLCTSISLDERLWPAEHASSPVYVDARLDLAHRRLLAVSRRGDVDYALVERLLGLLGAALAHTGRAPQRDANARRLAARAREAILAAHPAADGLLPLAAHLGVSPYRLSRTFTRETGVSLTHYRNRVRVAHALDRLEAGETNLALLAAELGFADQAHLTRTVRAHAGHTPAALRALLQR</sequence>
<evidence type="ECO:0000256" key="2">
    <source>
        <dbReference type="ARBA" id="ARBA00023125"/>
    </source>
</evidence>
<evidence type="ECO:0000256" key="3">
    <source>
        <dbReference type="ARBA" id="ARBA00023163"/>
    </source>
</evidence>
<keyword evidence="1" id="KW-0805">Transcription regulation</keyword>
<dbReference type="Pfam" id="PF12833">
    <property type="entry name" value="HTH_18"/>
    <property type="match status" value="1"/>
</dbReference>
<evidence type="ECO:0000256" key="1">
    <source>
        <dbReference type="ARBA" id="ARBA00023015"/>
    </source>
</evidence>
<dbReference type="SUPFAM" id="SSF46689">
    <property type="entry name" value="Homeodomain-like"/>
    <property type="match status" value="1"/>
</dbReference>
<keyword evidence="3" id="KW-0804">Transcription</keyword>